<keyword evidence="1" id="KW-0004">4Fe-4S</keyword>
<evidence type="ECO:0000313" key="6">
    <source>
        <dbReference type="EMBL" id="MPL87163.1"/>
    </source>
</evidence>
<dbReference type="InterPro" id="IPR017896">
    <property type="entry name" value="4Fe4S_Fe-S-bd"/>
</dbReference>
<dbReference type="PROSITE" id="PS00198">
    <property type="entry name" value="4FE4S_FER_1"/>
    <property type="match status" value="1"/>
</dbReference>
<dbReference type="Gene3D" id="3.30.70.20">
    <property type="match status" value="1"/>
</dbReference>
<gene>
    <name evidence="6" type="ORF">SDC9_33157</name>
</gene>
<evidence type="ECO:0000259" key="5">
    <source>
        <dbReference type="PROSITE" id="PS51379"/>
    </source>
</evidence>
<keyword evidence="4" id="KW-0411">Iron-sulfur</keyword>
<dbReference type="PANTHER" id="PTHR43687:SF1">
    <property type="entry name" value="FERREDOXIN III"/>
    <property type="match status" value="1"/>
</dbReference>
<dbReference type="AlphaFoldDB" id="A0A644V8P3"/>
<dbReference type="InterPro" id="IPR050572">
    <property type="entry name" value="Fe-S_Ferredoxin"/>
</dbReference>
<name>A0A644V8P3_9ZZZZ</name>
<keyword evidence="2" id="KW-0479">Metal-binding</keyword>
<evidence type="ECO:0000256" key="3">
    <source>
        <dbReference type="ARBA" id="ARBA00023004"/>
    </source>
</evidence>
<keyword evidence="3" id="KW-0408">Iron</keyword>
<comment type="caution">
    <text evidence="6">The sequence shown here is derived from an EMBL/GenBank/DDBJ whole genome shotgun (WGS) entry which is preliminary data.</text>
</comment>
<dbReference type="GO" id="GO:0046872">
    <property type="term" value="F:metal ion binding"/>
    <property type="evidence" value="ECO:0007669"/>
    <property type="project" value="UniProtKB-KW"/>
</dbReference>
<evidence type="ECO:0000256" key="4">
    <source>
        <dbReference type="ARBA" id="ARBA00023014"/>
    </source>
</evidence>
<reference evidence="6" key="1">
    <citation type="submission" date="2019-08" db="EMBL/GenBank/DDBJ databases">
        <authorList>
            <person name="Kucharzyk K."/>
            <person name="Murdoch R.W."/>
            <person name="Higgins S."/>
            <person name="Loffler F."/>
        </authorList>
    </citation>
    <scope>NUCLEOTIDE SEQUENCE</scope>
</reference>
<dbReference type="PROSITE" id="PS51379">
    <property type="entry name" value="4FE4S_FER_2"/>
    <property type="match status" value="2"/>
</dbReference>
<dbReference type="Pfam" id="PF13237">
    <property type="entry name" value="Fer4_10"/>
    <property type="match status" value="1"/>
</dbReference>
<accession>A0A644V8P3</accession>
<protein>
    <submittedName>
        <fullName evidence="6">Ferredoxin-2</fullName>
    </submittedName>
</protein>
<dbReference type="GO" id="GO:0051539">
    <property type="term" value="F:4 iron, 4 sulfur cluster binding"/>
    <property type="evidence" value="ECO:0007669"/>
    <property type="project" value="UniProtKB-KW"/>
</dbReference>
<sequence length="57" mass="6033">MPAVVNKEKCTGCATCVDICPSAAIELVDDKAVINADECVDCETCVDECPESAIHME</sequence>
<organism evidence="6">
    <name type="scientific">bioreactor metagenome</name>
    <dbReference type="NCBI Taxonomy" id="1076179"/>
    <lineage>
        <taxon>unclassified sequences</taxon>
        <taxon>metagenomes</taxon>
        <taxon>ecological metagenomes</taxon>
    </lineage>
</organism>
<dbReference type="PANTHER" id="PTHR43687">
    <property type="entry name" value="ADENYLYLSULFATE REDUCTASE, BETA SUBUNIT"/>
    <property type="match status" value="1"/>
</dbReference>
<dbReference type="InterPro" id="IPR017900">
    <property type="entry name" value="4Fe4S_Fe_S_CS"/>
</dbReference>
<dbReference type="EMBL" id="VSSQ01000234">
    <property type="protein sequence ID" value="MPL87163.1"/>
    <property type="molecule type" value="Genomic_DNA"/>
</dbReference>
<proteinExistence type="predicted"/>
<evidence type="ECO:0000256" key="1">
    <source>
        <dbReference type="ARBA" id="ARBA00022485"/>
    </source>
</evidence>
<evidence type="ECO:0000256" key="2">
    <source>
        <dbReference type="ARBA" id="ARBA00022723"/>
    </source>
</evidence>
<feature type="domain" description="4Fe-4S ferredoxin-type" evidence="5">
    <location>
        <begin position="31"/>
        <end position="57"/>
    </location>
</feature>
<dbReference type="SUPFAM" id="SSF54862">
    <property type="entry name" value="4Fe-4S ferredoxins"/>
    <property type="match status" value="1"/>
</dbReference>
<feature type="domain" description="4Fe-4S ferredoxin-type" evidence="5">
    <location>
        <begin position="1"/>
        <end position="30"/>
    </location>
</feature>